<dbReference type="PANTHER" id="PTHR11070">
    <property type="entry name" value="UVRD / RECB / PCRA DNA HELICASE FAMILY MEMBER"/>
    <property type="match status" value="1"/>
</dbReference>
<accession>A0AAE3KBD0</accession>
<evidence type="ECO:0000256" key="9">
    <source>
        <dbReference type="ARBA" id="ARBA00023235"/>
    </source>
</evidence>
<evidence type="ECO:0000256" key="8">
    <source>
        <dbReference type="ARBA" id="ARBA00023204"/>
    </source>
</evidence>
<keyword evidence="2 14" id="KW-0547">Nucleotide-binding</keyword>
<dbReference type="EMBL" id="JALJXV010000001">
    <property type="protein sequence ID" value="MCP1673443.1"/>
    <property type="molecule type" value="Genomic_DNA"/>
</dbReference>
<evidence type="ECO:0000256" key="13">
    <source>
        <dbReference type="ARBA" id="ARBA00048988"/>
    </source>
</evidence>
<gene>
    <name evidence="18" type="ORF">J2T57_000535</name>
</gene>
<comment type="caution">
    <text evidence="18">The sequence shown here is derived from an EMBL/GenBank/DDBJ whole genome shotgun (WGS) entry which is preliminary data.</text>
</comment>
<evidence type="ECO:0000256" key="14">
    <source>
        <dbReference type="PROSITE-ProRule" id="PRU00560"/>
    </source>
</evidence>
<proteinExistence type="inferred from homology"/>
<keyword evidence="6 14" id="KW-0067">ATP-binding</keyword>
<evidence type="ECO:0000256" key="3">
    <source>
        <dbReference type="ARBA" id="ARBA00022763"/>
    </source>
</evidence>
<dbReference type="PROSITE" id="PS51217">
    <property type="entry name" value="UVRD_HELICASE_CTER"/>
    <property type="match status" value="1"/>
</dbReference>
<keyword evidence="8" id="KW-0234">DNA repair</keyword>
<keyword evidence="3" id="KW-0227">DNA damage</keyword>
<dbReference type="Gene3D" id="1.10.486.10">
    <property type="entry name" value="PCRA, domain 4"/>
    <property type="match status" value="1"/>
</dbReference>
<dbReference type="GO" id="GO:0005829">
    <property type="term" value="C:cytosol"/>
    <property type="evidence" value="ECO:0007669"/>
    <property type="project" value="TreeGrafter"/>
</dbReference>
<comment type="similarity">
    <text evidence="1">Belongs to the helicase family. UvrD subfamily.</text>
</comment>
<feature type="compositionally biased region" description="Basic and acidic residues" evidence="15">
    <location>
        <begin position="149"/>
        <end position="166"/>
    </location>
</feature>
<evidence type="ECO:0000313" key="19">
    <source>
        <dbReference type="Proteomes" id="UP001205843"/>
    </source>
</evidence>
<evidence type="ECO:0000313" key="18">
    <source>
        <dbReference type="EMBL" id="MCP1673443.1"/>
    </source>
</evidence>
<dbReference type="GO" id="GO:0005524">
    <property type="term" value="F:ATP binding"/>
    <property type="evidence" value="ECO:0007669"/>
    <property type="project" value="UniProtKB-UniRule"/>
</dbReference>
<dbReference type="InterPro" id="IPR027417">
    <property type="entry name" value="P-loop_NTPase"/>
</dbReference>
<dbReference type="CDD" id="cd18807">
    <property type="entry name" value="SF1_C_UvrD"/>
    <property type="match status" value="1"/>
</dbReference>
<sequence length="724" mass="81931">MEDVSDILDPLNEAQREAVAAPPGRTLVLAGAGSGKTRVLVHRAAWLNRVEGASPFTLMAVTFTNKAAAEMRGRIETLLGFSAAGMWTGTFHGLSHRLLRRHWREAGLTESFQILDSDDQKRLLRRVMRLLEIDEARFPPRQVQGYINSRKDDGQRPDDLGEGADPHTDRMIRIYRAYQEACERTGQVDFAELLLRSFELLRDNASLRNHYREQFRHVLVDEFQDTNGIQYAWLRMLAGPEADLFVVGDDDQSIYGWRGARVENIRRLTDDYPDVRVFRLEQNYRSTATILKAANALIDNNSGRMGKNLWTDGEDGEAIMLYAAFNDLDEARFVVDRLREAIADGHARSELAILYRSNAQSRLFEEALLTHGIPYRVYGGLRFFERAEIKDALAYTRLVSNPQDDASFERVVNTPPRGIGGKTVDLIREQSRARRASLWDAAEQCLQERLLPGRAHNAVTQFLALIQALGEQVTDQPLAEAIDLVIKGSGLRELFARDRDDRGESRLENLDELVSAARGFEQDWEGDGEMDTLTAFLAHAALEGGEGQAQDWQDCVQLMTLHSAKGLEFPWVCLAGLEEGLFPHRMSAEDPDRLEEERRLCYVGITRARRRLLMTWAEKRRLHGEERWCAPSRFISELPDDLIHHVRTRVSVSRPAMAIRRGLAESHEMADSGFHLGQRVMHPKFGEGVVLQYEGQGPSARIQVNFDTVGAKWLVASYAKLQGA</sequence>
<dbReference type="Gene3D" id="1.10.10.160">
    <property type="match status" value="1"/>
</dbReference>
<dbReference type="InterPro" id="IPR000212">
    <property type="entry name" value="DNA_helicase_UvrD/REP"/>
</dbReference>
<name>A0AAE3KBD0_9GAMM</name>
<keyword evidence="5 14" id="KW-0347">Helicase</keyword>
<dbReference type="GO" id="GO:0043138">
    <property type="term" value="F:3'-5' DNA helicase activity"/>
    <property type="evidence" value="ECO:0007669"/>
    <property type="project" value="UniProtKB-EC"/>
</dbReference>
<dbReference type="EC" id="5.6.2.4" evidence="11"/>
<feature type="binding site" evidence="14">
    <location>
        <begin position="30"/>
        <end position="37"/>
    </location>
    <ligand>
        <name>ATP</name>
        <dbReference type="ChEBI" id="CHEBI:30616"/>
    </ligand>
</feature>
<dbReference type="PROSITE" id="PS51198">
    <property type="entry name" value="UVRD_HELICASE_ATP_BIND"/>
    <property type="match status" value="1"/>
</dbReference>
<dbReference type="FunFam" id="3.40.50.300:FF:001201">
    <property type="entry name" value="ATP-dependent DNA helicase UvrD2"/>
    <property type="match status" value="1"/>
</dbReference>
<evidence type="ECO:0000256" key="10">
    <source>
        <dbReference type="ARBA" id="ARBA00034617"/>
    </source>
</evidence>
<feature type="region of interest" description="Disordered" evidence="15">
    <location>
        <begin position="146"/>
        <end position="166"/>
    </location>
</feature>
<dbReference type="Gene3D" id="3.40.50.300">
    <property type="entry name" value="P-loop containing nucleotide triphosphate hydrolases"/>
    <property type="match status" value="2"/>
</dbReference>
<evidence type="ECO:0000256" key="6">
    <source>
        <dbReference type="ARBA" id="ARBA00022840"/>
    </source>
</evidence>
<keyword evidence="7" id="KW-0238">DNA-binding</keyword>
<dbReference type="GO" id="GO:0016787">
    <property type="term" value="F:hydrolase activity"/>
    <property type="evidence" value="ECO:0007669"/>
    <property type="project" value="UniProtKB-UniRule"/>
</dbReference>
<evidence type="ECO:0000256" key="4">
    <source>
        <dbReference type="ARBA" id="ARBA00022801"/>
    </source>
</evidence>
<dbReference type="FunFam" id="1.10.10.160:FF:000001">
    <property type="entry name" value="ATP-dependent DNA helicase"/>
    <property type="match status" value="1"/>
</dbReference>
<comment type="catalytic activity">
    <reaction evidence="10">
        <text>Couples ATP hydrolysis with the unwinding of duplex DNA by translocating in the 3'-5' direction.</text>
        <dbReference type="EC" id="5.6.2.4"/>
    </reaction>
</comment>
<evidence type="ECO:0000256" key="12">
    <source>
        <dbReference type="ARBA" id="ARBA00034923"/>
    </source>
</evidence>
<evidence type="ECO:0000256" key="2">
    <source>
        <dbReference type="ARBA" id="ARBA00022741"/>
    </source>
</evidence>
<dbReference type="RefSeq" id="WP_253473809.1">
    <property type="nucleotide sequence ID" value="NZ_JALJXV010000001.1"/>
</dbReference>
<dbReference type="SUPFAM" id="SSF52540">
    <property type="entry name" value="P-loop containing nucleoside triphosphate hydrolases"/>
    <property type="match status" value="1"/>
</dbReference>
<evidence type="ECO:0000259" key="16">
    <source>
        <dbReference type="PROSITE" id="PS51198"/>
    </source>
</evidence>
<evidence type="ECO:0000256" key="11">
    <source>
        <dbReference type="ARBA" id="ARBA00034808"/>
    </source>
</evidence>
<dbReference type="Pfam" id="PF00580">
    <property type="entry name" value="UvrD-helicase"/>
    <property type="match status" value="1"/>
</dbReference>
<dbReference type="GO" id="GO:0003677">
    <property type="term" value="F:DNA binding"/>
    <property type="evidence" value="ECO:0007669"/>
    <property type="project" value="UniProtKB-KW"/>
</dbReference>
<dbReference type="GO" id="GO:0033202">
    <property type="term" value="C:DNA helicase complex"/>
    <property type="evidence" value="ECO:0007669"/>
    <property type="project" value="TreeGrafter"/>
</dbReference>
<dbReference type="Pfam" id="PF13361">
    <property type="entry name" value="UvrD_C"/>
    <property type="match status" value="1"/>
</dbReference>
<keyword evidence="4 14" id="KW-0378">Hydrolase</keyword>
<dbReference type="CDD" id="cd17932">
    <property type="entry name" value="DEXQc_UvrD"/>
    <property type="match status" value="1"/>
</dbReference>
<comment type="catalytic activity">
    <reaction evidence="13">
        <text>ATP + H2O = ADP + phosphate + H(+)</text>
        <dbReference type="Rhea" id="RHEA:13065"/>
        <dbReference type="ChEBI" id="CHEBI:15377"/>
        <dbReference type="ChEBI" id="CHEBI:15378"/>
        <dbReference type="ChEBI" id="CHEBI:30616"/>
        <dbReference type="ChEBI" id="CHEBI:43474"/>
        <dbReference type="ChEBI" id="CHEBI:456216"/>
        <dbReference type="EC" id="5.6.2.4"/>
    </reaction>
</comment>
<feature type="domain" description="UvrD-like helicase C-terminal" evidence="17">
    <location>
        <begin position="288"/>
        <end position="566"/>
    </location>
</feature>
<dbReference type="InterPro" id="IPR014017">
    <property type="entry name" value="DNA_helicase_UvrD-like_C"/>
</dbReference>
<evidence type="ECO:0000259" key="17">
    <source>
        <dbReference type="PROSITE" id="PS51217"/>
    </source>
</evidence>
<evidence type="ECO:0000256" key="15">
    <source>
        <dbReference type="SAM" id="MobiDB-lite"/>
    </source>
</evidence>
<dbReference type="PANTHER" id="PTHR11070:SF2">
    <property type="entry name" value="ATP-DEPENDENT DNA HELICASE SRS2"/>
    <property type="match status" value="1"/>
</dbReference>
<evidence type="ECO:0000256" key="5">
    <source>
        <dbReference type="ARBA" id="ARBA00022806"/>
    </source>
</evidence>
<keyword evidence="19" id="KW-1185">Reference proteome</keyword>
<dbReference type="Proteomes" id="UP001205843">
    <property type="component" value="Unassembled WGS sequence"/>
</dbReference>
<dbReference type="NCBIfam" id="NF008743">
    <property type="entry name" value="PRK11773.1"/>
    <property type="match status" value="1"/>
</dbReference>
<reference evidence="18" key="1">
    <citation type="submission" date="2022-03" db="EMBL/GenBank/DDBJ databases">
        <title>Genomic Encyclopedia of Type Strains, Phase III (KMG-III): the genomes of soil and plant-associated and newly described type strains.</title>
        <authorList>
            <person name="Whitman W."/>
        </authorList>
    </citation>
    <scope>NUCLEOTIDE SEQUENCE</scope>
    <source>
        <strain evidence="18">ANL 6-2</strain>
    </source>
</reference>
<evidence type="ECO:0000256" key="7">
    <source>
        <dbReference type="ARBA" id="ARBA00023125"/>
    </source>
</evidence>
<keyword evidence="9" id="KW-0413">Isomerase</keyword>
<organism evidence="18 19">
    <name type="scientific">Natronocella acetinitrilica</name>
    <dbReference type="NCBI Taxonomy" id="414046"/>
    <lineage>
        <taxon>Bacteria</taxon>
        <taxon>Pseudomonadati</taxon>
        <taxon>Pseudomonadota</taxon>
        <taxon>Gammaproteobacteria</taxon>
        <taxon>Chromatiales</taxon>
        <taxon>Ectothiorhodospiraceae</taxon>
        <taxon>Natronocella</taxon>
    </lineage>
</organism>
<dbReference type="AlphaFoldDB" id="A0AAE3KBD0"/>
<dbReference type="InterPro" id="IPR014016">
    <property type="entry name" value="UvrD-like_ATP-bd"/>
</dbReference>
<dbReference type="InterPro" id="IPR013986">
    <property type="entry name" value="DExx_box_DNA_helicase_dom_sf"/>
</dbReference>
<dbReference type="GO" id="GO:0009314">
    <property type="term" value="P:response to radiation"/>
    <property type="evidence" value="ECO:0007669"/>
    <property type="project" value="UniProtKB-ARBA"/>
</dbReference>
<protein>
    <recommendedName>
        <fullName evidence="11">DNA 3'-5' helicase</fullName>
        <ecNumber evidence="11">5.6.2.4</ecNumber>
    </recommendedName>
    <alternativeName>
        <fullName evidence="12">DNA 3'-5' helicase II</fullName>
    </alternativeName>
</protein>
<dbReference type="Pfam" id="PF21196">
    <property type="entry name" value="PcrA_UvrD_tudor"/>
    <property type="match status" value="1"/>
</dbReference>
<feature type="domain" description="UvrD-like helicase ATP-binding" evidence="16">
    <location>
        <begin position="9"/>
        <end position="287"/>
    </location>
</feature>
<evidence type="ECO:0000256" key="1">
    <source>
        <dbReference type="ARBA" id="ARBA00009922"/>
    </source>
</evidence>
<dbReference type="FunFam" id="1.10.486.10:FF:000003">
    <property type="entry name" value="ATP-dependent DNA helicase"/>
    <property type="match status" value="1"/>
</dbReference>
<dbReference type="GO" id="GO:0000725">
    <property type="term" value="P:recombinational repair"/>
    <property type="evidence" value="ECO:0007669"/>
    <property type="project" value="TreeGrafter"/>
</dbReference>